<evidence type="ECO:0000256" key="2">
    <source>
        <dbReference type="PIRSR" id="PIRSR000390-1"/>
    </source>
</evidence>
<dbReference type="GO" id="GO:0099620">
    <property type="term" value="F:UDP-4-amino-4-deoxy-L-arabinose aminotransferase"/>
    <property type="evidence" value="ECO:0007669"/>
    <property type="project" value="UniProtKB-EC"/>
</dbReference>
<dbReference type="InterPro" id="IPR000653">
    <property type="entry name" value="DegT/StrS_aminotransferase"/>
</dbReference>
<organism evidence="5 6">
    <name type="scientific">Fundidesulfovibrio magnetotacticus</name>
    <dbReference type="NCBI Taxonomy" id="2730080"/>
    <lineage>
        <taxon>Bacteria</taxon>
        <taxon>Pseudomonadati</taxon>
        <taxon>Thermodesulfobacteriota</taxon>
        <taxon>Desulfovibrionia</taxon>
        <taxon>Desulfovibrionales</taxon>
        <taxon>Desulfovibrionaceae</taxon>
        <taxon>Fundidesulfovibrio</taxon>
    </lineage>
</organism>
<dbReference type="NCBIfam" id="TIGR03588">
    <property type="entry name" value="PseC"/>
    <property type="match status" value="1"/>
</dbReference>
<dbReference type="InterPro" id="IPR015424">
    <property type="entry name" value="PyrdxlP-dep_Trfase"/>
</dbReference>
<dbReference type="AlphaFoldDB" id="A0A6V8LT19"/>
<reference evidence="5 6" key="1">
    <citation type="submission" date="2020-04" db="EMBL/GenBank/DDBJ databases">
        <authorList>
            <consortium name="Desulfovibrio sp. FSS-1 genome sequencing consortium"/>
            <person name="Shimoshige H."/>
            <person name="Kobayashi H."/>
            <person name="Maekawa T."/>
        </authorList>
    </citation>
    <scope>NUCLEOTIDE SEQUENCE [LARGE SCALE GENOMIC DNA]</scope>
    <source>
        <strain evidence="5 6">SIID29052-01</strain>
    </source>
</reference>
<dbReference type="InterPro" id="IPR015422">
    <property type="entry name" value="PyrdxlP-dep_Trfase_small"/>
</dbReference>
<reference evidence="5 6" key="2">
    <citation type="submission" date="2020-05" db="EMBL/GenBank/DDBJ databases">
        <title>Draft genome sequence of Desulfovibrio sp. strainFSS-1.</title>
        <authorList>
            <person name="Shimoshige H."/>
            <person name="Kobayashi H."/>
            <person name="Maekawa T."/>
        </authorList>
    </citation>
    <scope>NUCLEOTIDE SEQUENCE [LARGE SCALE GENOMIC DNA]</scope>
    <source>
        <strain evidence="5 6">SIID29052-01</strain>
    </source>
</reference>
<name>A0A6V8LT19_9BACT</name>
<proteinExistence type="inferred from homology"/>
<dbReference type="PIRSF" id="PIRSF000390">
    <property type="entry name" value="PLP_StrS"/>
    <property type="match status" value="1"/>
</dbReference>
<dbReference type="CDD" id="cd00616">
    <property type="entry name" value="AHBA_syn"/>
    <property type="match status" value="1"/>
</dbReference>
<dbReference type="GO" id="GO:0030170">
    <property type="term" value="F:pyridoxal phosphate binding"/>
    <property type="evidence" value="ECO:0007669"/>
    <property type="project" value="TreeGrafter"/>
</dbReference>
<evidence type="ECO:0000313" key="5">
    <source>
        <dbReference type="EMBL" id="GFK94864.1"/>
    </source>
</evidence>
<comment type="similarity">
    <text evidence="1 4">Belongs to the DegT/DnrJ/EryC1 family.</text>
</comment>
<dbReference type="Proteomes" id="UP000494245">
    <property type="component" value="Unassembled WGS sequence"/>
</dbReference>
<keyword evidence="3 4" id="KW-0663">Pyridoxal phosphate</keyword>
<dbReference type="InterPro" id="IPR015421">
    <property type="entry name" value="PyrdxlP-dep_Trfase_major"/>
</dbReference>
<feature type="active site" description="Proton acceptor" evidence="2">
    <location>
        <position position="181"/>
    </location>
</feature>
<protein>
    <submittedName>
        <fullName evidence="5">UDP-4-amino-4-deoxy-L-arabinose--oxoglutarate aminotransferase</fullName>
        <ecNumber evidence="5">2.6.1.87</ecNumber>
    </submittedName>
</protein>
<keyword evidence="5" id="KW-0808">Transferase</keyword>
<dbReference type="EC" id="2.6.1.87" evidence="5"/>
<accession>A0A6V8LT19</accession>
<dbReference type="PANTHER" id="PTHR30244:SF34">
    <property type="entry name" value="DTDP-4-AMINO-4,6-DIDEOXYGALACTOSE TRANSAMINASE"/>
    <property type="match status" value="1"/>
</dbReference>
<dbReference type="RefSeq" id="WP_173085342.1">
    <property type="nucleotide sequence ID" value="NZ_BLTE01000012.1"/>
</dbReference>
<gene>
    <name evidence="5" type="primary">arnB_3</name>
    <name evidence="5" type="ORF">NNJEOMEG_02712</name>
</gene>
<comment type="caution">
    <text evidence="5">The sequence shown here is derived from an EMBL/GenBank/DDBJ whole genome shotgun (WGS) entry which is preliminary data.</text>
</comment>
<dbReference type="Pfam" id="PF01041">
    <property type="entry name" value="DegT_DnrJ_EryC1"/>
    <property type="match status" value="1"/>
</dbReference>
<dbReference type="Gene3D" id="3.90.1150.10">
    <property type="entry name" value="Aspartate Aminotransferase, domain 1"/>
    <property type="match status" value="1"/>
</dbReference>
<keyword evidence="5" id="KW-0032">Aminotransferase</keyword>
<evidence type="ECO:0000256" key="1">
    <source>
        <dbReference type="ARBA" id="ARBA00037999"/>
    </source>
</evidence>
<sequence length="374" mass="40391">MIPYGRQSIDEDDIRAVAEVLRSDWLTTGPAVDAFEAAVAAFAGAAHGVALSSGTAALHAMMHVAGIGPGDEVVVPAMTFAATANAVCYLGGTPVFADVDPRTLLLDPADVERKLTPRTKAVVAVDYAGQPCDYEALAALCRQRGVALFADACHALGATQDGRPLGALPPAMTALSFHPVKHIATGEGGMVLTSDEQTARLLRRFRNHGIDTDARQREATGAWHYNMVELGFNYRISDIQCALGLSQLRRLPDFLARRRAIARFYAQALRGIPVAEPLAQRPGAEHAWHLYVVRLAEGIDRRAVFTALREQGIGVNVHYIPVHLHPYYRERFGHGPGLCPEAEAAYESILTLPMHQGLTDEQAARVMEALAHAL</sequence>
<dbReference type="InterPro" id="IPR020026">
    <property type="entry name" value="PseC"/>
</dbReference>
<evidence type="ECO:0000313" key="6">
    <source>
        <dbReference type="Proteomes" id="UP000494245"/>
    </source>
</evidence>
<evidence type="ECO:0000256" key="4">
    <source>
        <dbReference type="RuleBase" id="RU004508"/>
    </source>
</evidence>
<dbReference type="EMBL" id="BLTE01000012">
    <property type="protein sequence ID" value="GFK94864.1"/>
    <property type="molecule type" value="Genomic_DNA"/>
</dbReference>
<evidence type="ECO:0000256" key="3">
    <source>
        <dbReference type="PIRSR" id="PIRSR000390-2"/>
    </source>
</evidence>
<dbReference type="Gene3D" id="3.40.640.10">
    <property type="entry name" value="Type I PLP-dependent aspartate aminotransferase-like (Major domain)"/>
    <property type="match status" value="1"/>
</dbReference>
<dbReference type="GO" id="GO:0000271">
    <property type="term" value="P:polysaccharide biosynthetic process"/>
    <property type="evidence" value="ECO:0007669"/>
    <property type="project" value="TreeGrafter"/>
</dbReference>
<feature type="modified residue" description="N6-(pyridoxal phosphate)lysine" evidence="3">
    <location>
        <position position="181"/>
    </location>
</feature>
<dbReference type="PANTHER" id="PTHR30244">
    <property type="entry name" value="TRANSAMINASE"/>
    <property type="match status" value="1"/>
</dbReference>
<keyword evidence="6" id="KW-1185">Reference proteome</keyword>
<dbReference type="SUPFAM" id="SSF53383">
    <property type="entry name" value="PLP-dependent transferases"/>
    <property type="match status" value="1"/>
</dbReference>